<name>A0A481NIA2_9POXV</name>
<feature type="region of interest" description="Disordered" evidence="1">
    <location>
        <begin position="38"/>
        <end position="76"/>
    </location>
</feature>
<protein>
    <submittedName>
        <fullName evidence="2">M017L</fullName>
    </submittedName>
</protein>
<organism evidence="2 3">
    <name type="scientific">Myxoma virus</name>
    <dbReference type="NCBI Taxonomy" id="10273"/>
    <lineage>
        <taxon>Viruses</taxon>
        <taxon>Varidnaviria</taxon>
        <taxon>Bamfordvirae</taxon>
        <taxon>Nucleocytoviricota</taxon>
        <taxon>Pokkesviricetes</taxon>
        <taxon>Chitovirales</taxon>
        <taxon>Poxviridae</taxon>
        <taxon>Chordopoxvirinae</taxon>
        <taxon>Leporipoxvirus</taxon>
        <taxon>Leporipoxvirus myxoma</taxon>
    </lineage>
</organism>
<proteinExistence type="predicted"/>
<accession>A0A481NIA2</accession>
<sequence length="76" mass="8683">MASVVAAIREKMTKCKLRFDTLIDYLVKKRNRSVNNLLDDNISTVSDDSDYYEPGDSEYESPDSVYESESKVPLLN</sequence>
<reference evidence="2 3" key="1">
    <citation type="journal article" date="2019" name="J. Virol.">
        <title>Punctuated evolution of myxoma virus: rapid and disjunct evolution of a recent viral lineage in Australia.</title>
        <authorList>
            <person name="Eden J.-S."/>
            <person name="Kerr P.J."/>
            <person name="Holmes E.C."/>
        </authorList>
    </citation>
    <scope>NUCLEOTIDE SEQUENCE [LARGE SCALE GENOMIC DNA]</scope>
    <source>
        <strain evidence="2">Aust/SA/Sandy Creek/04-2016</strain>
    </source>
</reference>
<dbReference type="EMBL" id="MK388128">
    <property type="protein sequence ID" value="QAV40245.1"/>
    <property type="molecule type" value="Genomic_DNA"/>
</dbReference>
<dbReference type="Proteomes" id="UP000291891">
    <property type="component" value="Segment"/>
</dbReference>
<feature type="compositionally biased region" description="Acidic residues" evidence="1">
    <location>
        <begin position="47"/>
        <end position="61"/>
    </location>
</feature>
<evidence type="ECO:0000313" key="3">
    <source>
        <dbReference type="Proteomes" id="UP000291891"/>
    </source>
</evidence>
<gene>
    <name evidence="2" type="primary">m017L</name>
</gene>
<evidence type="ECO:0000313" key="2">
    <source>
        <dbReference type="EMBL" id="QAV40245.1"/>
    </source>
</evidence>
<evidence type="ECO:0000256" key="1">
    <source>
        <dbReference type="SAM" id="MobiDB-lite"/>
    </source>
</evidence>